<dbReference type="GO" id="GO:0020037">
    <property type="term" value="F:heme binding"/>
    <property type="evidence" value="ECO:0007669"/>
    <property type="project" value="InterPro"/>
</dbReference>
<evidence type="ECO:0000256" key="10">
    <source>
        <dbReference type="ARBA" id="ARBA00023033"/>
    </source>
</evidence>
<dbReference type="SUPFAM" id="SSF51430">
    <property type="entry name" value="NAD(P)-linked oxidoreductase"/>
    <property type="match status" value="1"/>
</dbReference>
<protein>
    <recommendedName>
        <fullName evidence="13">NADP-dependent oxidoreductase domain-containing protein</fullName>
    </recommendedName>
</protein>
<dbReference type="PANTHER" id="PTHR47950">
    <property type="entry name" value="CYTOCHROME P450, FAMILY 76, SUBFAMILY C, POLYPEPTIDE 5-RELATED"/>
    <property type="match status" value="1"/>
</dbReference>
<dbReference type="InterPro" id="IPR001128">
    <property type="entry name" value="Cyt_P450"/>
</dbReference>
<dbReference type="GO" id="GO:0004497">
    <property type="term" value="F:monooxygenase activity"/>
    <property type="evidence" value="ECO:0007669"/>
    <property type="project" value="UniProtKB-KW"/>
</dbReference>
<evidence type="ECO:0000259" key="13">
    <source>
        <dbReference type="Pfam" id="PF00248"/>
    </source>
</evidence>
<dbReference type="InterPro" id="IPR002401">
    <property type="entry name" value="Cyt_P450_E_grp-I"/>
</dbReference>
<accession>A0A9J5XNM0</accession>
<keyword evidence="9 12" id="KW-0408">Iron</keyword>
<dbReference type="PROSITE" id="PS00086">
    <property type="entry name" value="CYTOCHROME_P450"/>
    <property type="match status" value="1"/>
</dbReference>
<dbReference type="Proteomes" id="UP000824120">
    <property type="component" value="Chromosome 9"/>
</dbReference>
<feature type="binding site" description="axial binding residue" evidence="12">
    <location>
        <position position="1012"/>
    </location>
    <ligand>
        <name>heme</name>
        <dbReference type="ChEBI" id="CHEBI:30413"/>
    </ligand>
    <ligandPart>
        <name>Fe</name>
        <dbReference type="ChEBI" id="CHEBI:18248"/>
    </ligandPart>
</feature>
<evidence type="ECO:0000313" key="14">
    <source>
        <dbReference type="EMBL" id="KAG5588680.1"/>
    </source>
</evidence>
<evidence type="ECO:0000256" key="6">
    <source>
        <dbReference type="ARBA" id="ARBA00022723"/>
    </source>
</evidence>
<keyword evidence="8" id="KW-0560">Oxidoreductase</keyword>
<dbReference type="InterPro" id="IPR036396">
    <property type="entry name" value="Cyt_P450_sf"/>
</dbReference>
<dbReference type="OrthoDB" id="2789670at2759"/>
<organism evidence="14 15">
    <name type="scientific">Solanum commersonii</name>
    <name type="common">Commerson's wild potato</name>
    <name type="synonym">Commerson's nightshade</name>
    <dbReference type="NCBI Taxonomy" id="4109"/>
    <lineage>
        <taxon>Eukaryota</taxon>
        <taxon>Viridiplantae</taxon>
        <taxon>Streptophyta</taxon>
        <taxon>Embryophyta</taxon>
        <taxon>Tracheophyta</taxon>
        <taxon>Spermatophyta</taxon>
        <taxon>Magnoliopsida</taxon>
        <taxon>eudicotyledons</taxon>
        <taxon>Gunneridae</taxon>
        <taxon>Pentapetalae</taxon>
        <taxon>asterids</taxon>
        <taxon>lamiids</taxon>
        <taxon>Solanales</taxon>
        <taxon>Solanaceae</taxon>
        <taxon>Solanoideae</taxon>
        <taxon>Solaneae</taxon>
        <taxon>Solanum</taxon>
    </lineage>
</organism>
<keyword evidence="11" id="KW-0472">Membrane</keyword>
<keyword evidence="10" id="KW-0503">Monooxygenase</keyword>
<keyword evidence="15" id="KW-1185">Reference proteome</keyword>
<evidence type="ECO:0000256" key="5">
    <source>
        <dbReference type="ARBA" id="ARBA00022692"/>
    </source>
</evidence>
<sequence length="1069" mass="120720">MAAEGIKKVPRMKMGSQGLEVSAQGLGCMGMSAFYGPPKPDDDMIKLIHHSINSGITFLDTSDIYGPYTNEILIGKALKGETRERVELATKFGINASADGKIEIIGDPCYVRASCEASLKRLDVNCINLYYQHRIDTHIPIEITMGELKKLVEEGKIKYIGLSEASASTIRRAHEVHPVTAVQLEWSLWSRDVEEEIIPICRELGIGIVAYSPLGKGFLSSGPKLLEDLSNEDFRKHIPRFQAENLEHNKILYERICQMATKKEMYAISTSLSVVELIDYMLHLPLLGTTKIKNLEQNIEALYIKLTTEDMVELESIASADAVKGERDASSASTYKNSDTPLLSTWNACVDELKDVIWRIMNEVGKINLVNIDFQGIKCRATIHIGKLFELFDGWINERLEEKRRGCCEKSDVLEVLLNAENTEEINQNHIKSMLLLFLVLVTSRIQCMVNWENYKMFEDLFIGGIDTTTNTLEWAMSETLRQPEIMKKAQAELAEVVGKGKSIEEDDVFRLPYLQFIVNETLRMHPQAPFLIPRRVDNDGSLVLVNVWAIGRDSTFWEEPLIFKPERFKSLELDVPGKGFELIPFGAGRIICPGLPVALRMVHVMLGSMLNSFNWKLEARSKLSSRGIKKLPPGPSPWPIIGNLHLLGAKPHVSLANLAKTYGPIMSLKIGQVRVVVISSSIMAKQVLKKQDLAFSSRFIPKVVQAQNYWDFSVVWLPVCPQWRTIKRILNTNIFSYKRLDANQHLRSQKVKELIAYCEKCSQQGEALNVGHVAFKTIINMLSNTLFSKDLVDHLSNSKVELKDAIFGIIHEAGKINLMDFFPILEKQLEEKKMNHDEKSDVLEAILNHSAQNPKEIDQNHIKSMFLDLIVGGTDTSTITLEWAMAEILRQPEIMKKAQAELAQVIGKGKPIEEVDVSRLPYLQFIIKETLRMHPPSPFLVPRRVDQDVELCDYIIPKGSLVLVNAWAIGRDSTFWEDPLVFKPERFQSLELDVQGKDFELIPFGVGRRICPGLPLALRMVPVMLGSMLNSFNWKLESGIEPKDLDMNEKFGFITPKAHPLLAIPSPL</sequence>
<keyword evidence="4 12" id="KW-0349">Heme</keyword>
<comment type="cofactor">
    <cofactor evidence="1 12">
        <name>heme</name>
        <dbReference type="ChEBI" id="CHEBI:30413"/>
    </cofactor>
</comment>
<dbReference type="PANTHER" id="PTHR47950:SF4">
    <property type="entry name" value="GERANIOL 8-HYDROXYLASE-LIKE"/>
    <property type="match status" value="1"/>
</dbReference>
<dbReference type="FunFam" id="1.10.630.10:FF:000163">
    <property type="entry name" value="Geraniol 8-hydroxylase"/>
    <property type="match status" value="1"/>
</dbReference>
<comment type="similarity">
    <text evidence="3">Belongs to the cytochrome P450 family.</text>
</comment>
<evidence type="ECO:0000313" key="15">
    <source>
        <dbReference type="Proteomes" id="UP000824120"/>
    </source>
</evidence>
<comment type="subcellular location">
    <subcellularLocation>
        <location evidence="2">Membrane</location>
    </subcellularLocation>
</comment>
<dbReference type="PRINTS" id="PR00385">
    <property type="entry name" value="P450"/>
</dbReference>
<dbReference type="CDD" id="cd19145">
    <property type="entry name" value="AKR_AKR13D1"/>
    <property type="match status" value="1"/>
</dbReference>
<evidence type="ECO:0000256" key="2">
    <source>
        <dbReference type="ARBA" id="ARBA00004370"/>
    </source>
</evidence>
<dbReference type="InterPro" id="IPR017972">
    <property type="entry name" value="Cyt_P450_CS"/>
</dbReference>
<dbReference type="Gene3D" id="3.20.20.100">
    <property type="entry name" value="NADP-dependent oxidoreductase domain"/>
    <property type="match status" value="1"/>
</dbReference>
<dbReference type="GO" id="GO:0016020">
    <property type="term" value="C:membrane"/>
    <property type="evidence" value="ECO:0007669"/>
    <property type="project" value="UniProtKB-SubCell"/>
</dbReference>
<evidence type="ECO:0000256" key="4">
    <source>
        <dbReference type="ARBA" id="ARBA00022617"/>
    </source>
</evidence>
<dbReference type="PRINTS" id="PR00463">
    <property type="entry name" value="EP450I"/>
</dbReference>
<dbReference type="Gene3D" id="1.10.630.10">
    <property type="entry name" value="Cytochrome P450"/>
    <property type="match status" value="2"/>
</dbReference>
<evidence type="ECO:0000256" key="12">
    <source>
        <dbReference type="PIRSR" id="PIRSR602401-1"/>
    </source>
</evidence>
<keyword evidence="7" id="KW-1133">Transmembrane helix</keyword>
<comment type="caution">
    <text evidence="14">The sequence shown here is derived from an EMBL/GenBank/DDBJ whole genome shotgun (WGS) entry which is preliminary data.</text>
</comment>
<feature type="domain" description="NADP-dependent oxidoreductase" evidence="13">
    <location>
        <begin position="28"/>
        <end position="317"/>
    </location>
</feature>
<dbReference type="CDD" id="cd11073">
    <property type="entry name" value="CYP76-like"/>
    <property type="match status" value="1"/>
</dbReference>
<dbReference type="Pfam" id="PF00067">
    <property type="entry name" value="p450"/>
    <property type="match status" value="2"/>
</dbReference>
<keyword evidence="5" id="KW-0812">Transmembrane</keyword>
<dbReference type="Pfam" id="PF00248">
    <property type="entry name" value="Aldo_ket_red"/>
    <property type="match status" value="1"/>
</dbReference>
<dbReference type="EMBL" id="JACXVP010000009">
    <property type="protein sequence ID" value="KAG5588680.1"/>
    <property type="molecule type" value="Genomic_DNA"/>
</dbReference>
<evidence type="ECO:0000256" key="9">
    <source>
        <dbReference type="ARBA" id="ARBA00023004"/>
    </source>
</evidence>
<dbReference type="AlphaFoldDB" id="A0A9J5XNM0"/>
<evidence type="ECO:0000256" key="7">
    <source>
        <dbReference type="ARBA" id="ARBA00022989"/>
    </source>
</evidence>
<evidence type="ECO:0000256" key="11">
    <source>
        <dbReference type="ARBA" id="ARBA00023136"/>
    </source>
</evidence>
<dbReference type="GO" id="GO:0005506">
    <property type="term" value="F:iron ion binding"/>
    <property type="evidence" value="ECO:0007669"/>
    <property type="project" value="InterPro"/>
</dbReference>
<dbReference type="InterPro" id="IPR036812">
    <property type="entry name" value="NAD(P)_OxRdtase_dom_sf"/>
</dbReference>
<name>A0A9J5XNM0_SOLCO</name>
<reference evidence="14 15" key="1">
    <citation type="submission" date="2020-09" db="EMBL/GenBank/DDBJ databases">
        <title>De no assembly of potato wild relative species, Solanum commersonii.</title>
        <authorList>
            <person name="Cho K."/>
        </authorList>
    </citation>
    <scope>NUCLEOTIDE SEQUENCE [LARGE SCALE GENOMIC DNA]</scope>
    <source>
        <strain evidence="14">LZ3.2</strain>
        <tissue evidence="14">Leaf</tissue>
    </source>
</reference>
<dbReference type="SUPFAM" id="SSF48264">
    <property type="entry name" value="Cytochrome P450"/>
    <property type="match status" value="2"/>
</dbReference>
<keyword evidence="6 12" id="KW-0479">Metal-binding</keyword>
<dbReference type="FunFam" id="1.10.630.10:FF:000126">
    <property type="entry name" value="Predicted protein"/>
    <property type="match status" value="1"/>
</dbReference>
<evidence type="ECO:0000256" key="3">
    <source>
        <dbReference type="ARBA" id="ARBA00010617"/>
    </source>
</evidence>
<evidence type="ECO:0000256" key="1">
    <source>
        <dbReference type="ARBA" id="ARBA00001971"/>
    </source>
</evidence>
<gene>
    <name evidence="14" type="ORF">H5410_049114</name>
</gene>
<evidence type="ECO:0000256" key="8">
    <source>
        <dbReference type="ARBA" id="ARBA00023002"/>
    </source>
</evidence>
<dbReference type="GO" id="GO:0016705">
    <property type="term" value="F:oxidoreductase activity, acting on paired donors, with incorporation or reduction of molecular oxygen"/>
    <property type="evidence" value="ECO:0007669"/>
    <property type="project" value="InterPro"/>
</dbReference>
<dbReference type="InterPro" id="IPR023210">
    <property type="entry name" value="NADP_OxRdtase_dom"/>
</dbReference>
<proteinExistence type="inferred from homology"/>